<dbReference type="Proteomes" id="UP000009881">
    <property type="component" value="Unassembled WGS sequence"/>
</dbReference>
<proteinExistence type="predicted"/>
<keyword evidence="2" id="KW-1185">Reference proteome</keyword>
<protein>
    <recommendedName>
        <fullName evidence="3">Photosynthetic complex assembly protein</fullName>
    </recommendedName>
</protein>
<dbReference type="eggNOG" id="ENOG5032YH7">
    <property type="taxonomic scope" value="Bacteria"/>
</dbReference>
<dbReference type="EMBL" id="ANHY01000002">
    <property type="protein sequence ID" value="EKV32851.1"/>
    <property type="molecule type" value="Genomic_DNA"/>
</dbReference>
<dbReference type="STRING" id="1238182.C882_1689"/>
<name>K9HXE1_9PROT</name>
<reference evidence="1 2" key="1">
    <citation type="journal article" date="2013" name="Genome Announc.">
        <title>Draft Genome Sequence of an Alphaproteobacterium, Caenispirillum salinarum AK4(T), Isolated from a Solar Saltern.</title>
        <authorList>
            <person name="Khatri I."/>
            <person name="Singh A."/>
            <person name="Korpole S."/>
            <person name="Pinnaka A.K."/>
            <person name="Subramanian S."/>
        </authorList>
    </citation>
    <scope>NUCLEOTIDE SEQUENCE [LARGE SCALE GENOMIC DNA]</scope>
    <source>
        <strain evidence="1 2">AK4</strain>
    </source>
</reference>
<dbReference type="AlphaFoldDB" id="K9HXE1"/>
<sequence length="158" mass="16732">MSQSFADRTLPRPLLIGAGLLVAVAVAATGFSSLTGLGRTTADSTVADVAVEETVAFTVRDRPDGRLAFRDARDGRVLHVVDLNAEGFLRAVMHGLGQDRLAQGAGPDAPFHLTRWGDGRLWLTDTATGNRVALEAFGRDNAGAFARLFTPSAERSTP</sequence>
<accession>K9HXE1</accession>
<comment type="caution">
    <text evidence="1">The sequence shown here is derived from an EMBL/GenBank/DDBJ whole genome shotgun (WGS) entry which is preliminary data.</text>
</comment>
<evidence type="ECO:0000313" key="1">
    <source>
        <dbReference type="EMBL" id="EKV32851.1"/>
    </source>
</evidence>
<dbReference type="RefSeq" id="WP_009538678.1">
    <property type="nucleotide sequence ID" value="NZ_ANHY01000002.1"/>
</dbReference>
<evidence type="ECO:0008006" key="3">
    <source>
        <dbReference type="Google" id="ProtNLM"/>
    </source>
</evidence>
<dbReference type="InterPro" id="IPR017495">
    <property type="entry name" value="PuhC"/>
</dbReference>
<gene>
    <name evidence="1" type="ORF">C882_1689</name>
</gene>
<dbReference type="OrthoDB" id="7848123at2"/>
<dbReference type="NCBIfam" id="TIGR03054">
    <property type="entry name" value="photo_alph_chp1"/>
    <property type="match status" value="1"/>
</dbReference>
<organism evidence="1 2">
    <name type="scientific">Caenispirillum salinarum AK4</name>
    <dbReference type="NCBI Taxonomy" id="1238182"/>
    <lineage>
        <taxon>Bacteria</taxon>
        <taxon>Pseudomonadati</taxon>
        <taxon>Pseudomonadota</taxon>
        <taxon>Alphaproteobacteria</taxon>
        <taxon>Rhodospirillales</taxon>
        <taxon>Novispirillaceae</taxon>
        <taxon>Caenispirillum</taxon>
    </lineage>
</organism>
<evidence type="ECO:0000313" key="2">
    <source>
        <dbReference type="Proteomes" id="UP000009881"/>
    </source>
</evidence>